<dbReference type="InterPro" id="IPR002781">
    <property type="entry name" value="TM_pro_TauE-like"/>
</dbReference>
<comment type="caution">
    <text evidence="6">The sequence shown here is derived from an EMBL/GenBank/DDBJ whole genome shotgun (WGS) entry which is preliminary data.</text>
</comment>
<protein>
    <recommendedName>
        <fullName evidence="5">Probable membrane transporter protein</fullName>
    </recommendedName>
</protein>
<evidence type="ECO:0000313" key="6">
    <source>
        <dbReference type="EMBL" id="MDT7042374.1"/>
    </source>
</evidence>
<dbReference type="InterPro" id="IPR051598">
    <property type="entry name" value="TSUP/Inactive_protease-like"/>
</dbReference>
<evidence type="ECO:0000256" key="4">
    <source>
        <dbReference type="ARBA" id="ARBA00023136"/>
    </source>
</evidence>
<dbReference type="EMBL" id="JAQOUE010000001">
    <property type="protein sequence ID" value="MDT7042374.1"/>
    <property type="molecule type" value="Genomic_DNA"/>
</dbReference>
<proteinExistence type="inferred from homology"/>
<evidence type="ECO:0000256" key="3">
    <source>
        <dbReference type="ARBA" id="ARBA00022989"/>
    </source>
</evidence>
<evidence type="ECO:0000256" key="2">
    <source>
        <dbReference type="ARBA" id="ARBA00022692"/>
    </source>
</evidence>
<reference evidence="6 7" key="1">
    <citation type="journal article" date="2023" name="ISME J.">
        <title>Cultivation and genomic characterization of novel and ubiquitous marine nitrite-oxidizing bacteria from the Nitrospirales.</title>
        <authorList>
            <person name="Mueller A.J."/>
            <person name="Daebeler A."/>
            <person name="Herbold C.W."/>
            <person name="Kirkegaard R.H."/>
            <person name="Daims H."/>
        </authorList>
    </citation>
    <scope>NUCLEOTIDE SEQUENCE [LARGE SCALE GENOMIC DNA]</scope>
    <source>
        <strain evidence="6 7">EB</strain>
    </source>
</reference>
<dbReference type="PANTHER" id="PTHR43701">
    <property type="entry name" value="MEMBRANE TRANSPORTER PROTEIN MJ0441-RELATED"/>
    <property type="match status" value="1"/>
</dbReference>
<gene>
    <name evidence="6" type="ORF">PPG34_08420</name>
</gene>
<comment type="subcellular location">
    <subcellularLocation>
        <location evidence="5">Cell membrane</location>
        <topology evidence="5">Multi-pass membrane protein</topology>
    </subcellularLocation>
    <subcellularLocation>
        <location evidence="1">Membrane</location>
        <topology evidence="1">Multi-pass membrane protein</topology>
    </subcellularLocation>
</comment>
<dbReference type="Pfam" id="PF01925">
    <property type="entry name" value="TauE"/>
    <property type="match status" value="1"/>
</dbReference>
<evidence type="ECO:0000256" key="1">
    <source>
        <dbReference type="ARBA" id="ARBA00004141"/>
    </source>
</evidence>
<feature type="transmembrane region" description="Helical" evidence="5">
    <location>
        <begin position="7"/>
        <end position="39"/>
    </location>
</feature>
<feature type="transmembrane region" description="Helical" evidence="5">
    <location>
        <begin position="239"/>
        <end position="260"/>
    </location>
</feature>
<dbReference type="PANTHER" id="PTHR43701:SF2">
    <property type="entry name" value="MEMBRANE TRANSPORTER PROTEIN YJNA-RELATED"/>
    <property type="match status" value="1"/>
</dbReference>
<sequence>MDLQTFLALLTGGVVGIILGATGAGGSILAIPLLVYLVGVPVQEATLTSLVVVGCSSLLGVLRKNRDHHVKGRAALVFSSTGLLGAWVGAFGHTWIQENTILLLFGVLMVGVSVWSLVRRNFPVPEQVEGCAREFSLMCVGRALSIGFGVGILTGFFGIGGGFLIVPALIGVLGFPAHYAVGTSLMIIALTTVGGILGHLEIASMELGLTAIVVAGSVLGIFAGISLSKKIDQRRFATVFGMMTGIIGTGMILETLHHVVW</sequence>
<evidence type="ECO:0000256" key="5">
    <source>
        <dbReference type="RuleBase" id="RU363041"/>
    </source>
</evidence>
<comment type="similarity">
    <text evidence="5">Belongs to the 4-toluene sulfonate uptake permease (TSUP) (TC 2.A.102) family.</text>
</comment>
<feature type="transmembrane region" description="Helical" evidence="5">
    <location>
        <begin position="45"/>
        <end position="62"/>
    </location>
</feature>
<dbReference type="RefSeq" id="WP_313832768.1">
    <property type="nucleotide sequence ID" value="NZ_JAQOUE010000001.1"/>
</dbReference>
<dbReference type="Proteomes" id="UP001250932">
    <property type="component" value="Unassembled WGS sequence"/>
</dbReference>
<evidence type="ECO:0000313" key="7">
    <source>
        <dbReference type="Proteomes" id="UP001250932"/>
    </source>
</evidence>
<organism evidence="6 7">
    <name type="scientific">Candidatus Nitronereus thalassa</name>
    <dbReference type="NCBI Taxonomy" id="3020898"/>
    <lineage>
        <taxon>Bacteria</taxon>
        <taxon>Pseudomonadati</taxon>
        <taxon>Nitrospirota</taxon>
        <taxon>Nitrospiria</taxon>
        <taxon>Nitrospirales</taxon>
        <taxon>Nitrospiraceae</taxon>
        <taxon>Candidatus Nitronereus</taxon>
    </lineage>
</organism>
<feature type="transmembrane region" description="Helical" evidence="5">
    <location>
        <begin position="143"/>
        <end position="173"/>
    </location>
</feature>
<keyword evidence="2 5" id="KW-0812">Transmembrane</keyword>
<feature type="transmembrane region" description="Helical" evidence="5">
    <location>
        <begin position="74"/>
        <end position="95"/>
    </location>
</feature>
<name>A0ABU3K7F4_9BACT</name>
<keyword evidence="7" id="KW-1185">Reference proteome</keyword>
<keyword evidence="4 5" id="KW-0472">Membrane</keyword>
<keyword evidence="3 5" id="KW-1133">Transmembrane helix</keyword>
<feature type="transmembrane region" description="Helical" evidence="5">
    <location>
        <begin position="207"/>
        <end position="227"/>
    </location>
</feature>
<accession>A0ABU3K7F4</accession>
<keyword evidence="5" id="KW-1003">Cell membrane</keyword>
<feature type="transmembrane region" description="Helical" evidence="5">
    <location>
        <begin position="101"/>
        <end position="118"/>
    </location>
</feature>
<feature type="transmembrane region" description="Helical" evidence="5">
    <location>
        <begin position="179"/>
        <end position="200"/>
    </location>
</feature>